<dbReference type="PANTHER" id="PTHR48111">
    <property type="entry name" value="REGULATOR OF RPOS"/>
    <property type="match status" value="1"/>
</dbReference>
<protein>
    <submittedName>
        <fullName evidence="6">Response regulator transcription factor</fullName>
    </submittedName>
</protein>
<dbReference type="Gene3D" id="1.10.10.10">
    <property type="entry name" value="Winged helix-like DNA-binding domain superfamily/Winged helix DNA-binding domain"/>
    <property type="match status" value="1"/>
</dbReference>
<dbReference type="RefSeq" id="WP_169363189.1">
    <property type="nucleotide sequence ID" value="NZ_JAAVJL010000001.1"/>
</dbReference>
<dbReference type="InterPro" id="IPR039420">
    <property type="entry name" value="WalR-like"/>
</dbReference>
<dbReference type="EMBL" id="JAAVJL010000001">
    <property type="protein sequence ID" value="NMF58263.1"/>
    <property type="molecule type" value="Genomic_DNA"/>
</dbReference>
<dbReference type="Pfam" id="PF00072">
    <property type="entry name" value="Response_reg"/>
    <property type="match status" value="1"/>
</dbReference>
<dbReference type="CDD" id="cd00383">
    <property type="entry name" value="trans_reg_C"/>
    <property type="match status" value="1"/>
</dbReference>
<dbReference type="SMART" id="SM00862">
    <property type="entry name" value="Trans_reg_C"/>
    <property type="match status" value="1"/>
</dbReference>
<reference evidence="6 7" key="1">
    <citation type="submission" date="2020-03" db="EMBL/GenBank/DDBJ databases">
        <title>Draft Genome Sequence of 2-Methylisoborneol Producing Pseudanabaena yagii Strain GIHE-NHR1 Isolated from North Han River in South Korea.</title>
        <authorList>
            <person name="Jeong J."/>
        </authorList>
    </citation>
    <scope>NUCLEOTIDE SEQUENCE [LARGE SCALE GENOMIC DNA]</scope>
    <source>
        <strain evidence="6 7">GIHE-NHR1</strain>
    </source>
</reference>
<evidence type="ECO:0000256" key="1">
    <source>
        <dbReference type="ARBA" id="ARBA00023125"/>
    </source>
</evidence>
<dbReference type="InterPro" id="IPR001867">
    <property type="entry name" value="OmpR/PhoB-type_DNA-bd"/>
</dbReference>
<dbReference type="SMART" id="SM00448">
    <property type="entry name" value="REC"/>
    <property type="match status" value="1"/>
</dbReference>
<sequence length="228" mass="25580">MRILLVEDDEYIAKPVAKDIRHQGHIVDVASDGISGWECAQAVEYDLILLDLMLPRLDGISLCKRLREAGCKTHILMLTAKDTIADKVLGLDTGADDYLVKPFDLEELAARIRALSRRVVEMQQTVIVQGLLELNLQSHTITYDGQPLALTPKEYVILECFLRNPTQVFTKANLLDKLWDLDKLSGEETVRTHITNIRRKLKAVGGSEDLIQTVYGVGYSFNSKLSKS</sequence>
<evidence type="ECO:0000259" key="4">
    <source>
        <dbReference type="PROSITE" id="PS50110"/>
    </source>
</evidence>
<feature type="domain" description="OmpR/PhoB-type" evidence="5">
    <location>
        <begin position="124"/>
        <end position="223"/>
    </location>
</feature>
<dbReference type="Gene3D" id="6.10.250.690">
    <property type="match status" value="1"/>
</dbReference>
<dbReference type="Pfam" id="PF00486">
    <property type="entry name" value="Trans_reg_C"/>
    <property type="match status" value="1"/>
</dbReference>
<proteinExistence type="predicted"/>
<organism evidence="6 7">
    <name type="scientific">Pseudanabaena yagii GIHE-NHR1</name>
    <dbReference type="NCBI Taxonomy" id="2722753"/>
    <lineage>
        <taxon>Bacteria</taxon>
        <taxon>Bacillati</taxon>
        <taxon>Cyanobacteriota</taxon>
        <taxon>Cyanophyceae</taxon>
        <taxon>Pseudanabaenales</taxon>
        <taxon>Pseudanabaenaceae</taxon>
        <taxon>Pseudanabaena</taxon>
        <taxon>Pseudanabaena yagii</taxon>
    </lineage>
</organism>
<name>A0ABX1LQ71_9CYAN</name>
<feature type="modified residue" description="4-aspartylphosphate" evidence="2">
    <location>
        <position position="51"/>
    </location>
</feature>
<evidence type="ECO:0000256" key="3">
    <source>
        <dbReference type="PROSITE-ProRule" id="PRU01091"/>
    </source>
</evidence>
<evidence type="ECO:0000313" key="6">
    <source>
        <dbReference type="EMBL" id="NMF58263.1"/>
    </source>
</evidence>
<dbReference type="InterPro" id="IPR036388">
    <property type="entry name" value="WH-like_DNA-bd_sf"/>
</dbReference>
<dbReference type="PANTHER" id="PTHR48111:SF15">
    <property type="entry name" value="OMPR SUBFAMILY"/>
    <property type="match status" value="1"/>
</dbReference>
<dbReference type="InterPro" id="IPR001789">
    <property type="entry name" value="Sig_transdc_resp-reg_receiver"/>
</dbReference>
<dbReference type="Gene3D" id="3.40.50.2300">
    <property type="match status" value="1"/>
</dbReference>
<gene>
    <name evidence="6" type="ORF">HC246_09575</name>
</gene>
<dbReference type="Proteomes" id="UP000738376">
    <property type="component" value="Unassembled WGS sequence"/>
</dbReference>
<evidence type="ECO:0000259" key="5">
    <source>
        <dbReference type="PROSITE" id="PS51755"/>
    </source>
</evidence>
<evidence type="ECO:0000256" key="2">
    <source>
        <dbReference type="PROSITE-ProRule" id="PRU00169"/>
    </source>
</evidence>
<keyword evidence="2" id="KW-0597">Phosphoprotein</keyword>
<comment type="caution">
    <text evidence="6">The sequence shown here is derived from an EMBL/GenBank/DDBJ whole genome shotgun (WGS) entry which is preliminary data.</text>
</comment>
<accession>A0ABX1LQ71</accession>
<keyword evidence="7" id="KW-1185">Reference proteome</keyword>
<dbReference type="CDD" id="cd19935">
    <property type="entry name" value="REC_OmpR_CusR-like"/>
    <property type="match status" value="1"/>
</dbReference>
<dbReference type="PROSITE" id="PS50110">
    <property type="entry name" value="RESPONSE_REGULATORY"/>
    <property type="match status" value="1"/>
</dbReference>
<dbReference type="InterPro" id="IPR011006">
    <property type="entry name" value="CheY-like_superfamily"/>
</dbReference>
<evidence type="ECO:0000313" key="7">
    <source>
        <dbReference type="Proteomes" id="UP000738376"/>
    </source>
</evidence>
<dbReference type="PROSITE" id="PS51755">
    <property type="entry name" value="OMPR_PHOB"/>
    <property type="match status" value="1"/>
</dbReference>
<feature type="DNA-binding region" description="OmpR/PhoB-type" evidence="3">
    <location>
        <begin position="124"/>
        <end position="223"/>
    </location>
</feature>
<dbReference type="SUPFAM" id="SSF52172">
    <property type="entry name" value="CheY-like"/>
    <property type="match status" value="1"/>
</dbReference>
<feature type="domain" description="Response regulatory" evidence="4">
    <location>
        <begin position="2"/>
        <end position="116"/>
    </location>
</feature>
<keyword evidence="1 3" id="KW-0238">DNA-binding</keyword>